<reference evidence="1" key="2">
    <citation type="journal article" date="2022" name="New Phytol.">
        <title>Evolutionary transition to the ectomycorrhizal habit in the genomes of a hyperdiverse lineage of mushroom-forming fungi.</title>
        <authorList>
            <person name="Looney B."/>
            <person name="Miyauchi S."/>
            <person name="Morin E."/>
            <person name="Drula E."/>
            <person name="Courty P.E."/>
            <person name="Kohler A."/>
            <person name="Kuo A."/>
            <person name="LaButti K."/>
            <person name="Pangilinan J."/>
            <person name="Lipzen A."/>
            <person name="Riley R."/>
            <person name="Andreopoulos W."/>
            <person name="He G."/>
            <person name="Johnson J."/>
            <person name="Nolan M."/>
            <person name="Tritt A."/>
            <person name="Barry K.W."/>
            <person name="Grigoriev I.V."/>
            <person name="Nagy L.G."/>
            <person name="Hibbett D."/>
            <person name="Henrissat B."/>
            <person name="Matheny P.B."/>
            <person name="Labbe J."/>
            <person name="Martin F.M."/>
        </authorList>
    </citation>
    <scope>NUCLEOTIDE SEQUENCE</scope>
    <source>
        <strain evidence="1">HHB10654</strain>
    </source>
</reference>
<proteinExistence type="predicted"/>
<reference evidence="1" key="1">
    <citation type="submission" date="2021-03" db="EMBL/GenBank/DDBJ databases">
        <authorList>
            <consortium name="DOE Joint Genome Institute"/>
            <person name="Ahrendt S."/>
            <person name="Looney B.P."/>
            <person name="Miyauchi S."/>
            <person name="Morin E."/>
            <person name="Drula E."/>
            <person name="Courty P.E."/>
            <person name="Chicoki N."/>
            <person name="Fauchery L."/>
            <person name="Kohler A."/>
            <person name="Kuo A."/>
            <person name="Labutti K."/>
            <person name="Pangilinan J."/>
            <person name="Lipzen A."/>
            <person name="Riley R."/>
            <person name="Andreopoulos W."/>
            <person name="He G."/>
            <person name="Johnson J."/>
            <person name="Barry K.W."/>
            <person name="Grigoriev I.V."/>
            <person name="Nagy L."/>
            <person name="Hibbett D."/>
            <person name="Henrissat B."/>
            <person name="Matheny P.B."/>
            <person name="Labbe J."/>
            <person name="Martin F."/>
        </authorList>
    </citation>
    <scope>NUCLEOTIDE SEQUENCE</scope>
    <source>
        <strain evidence="1">HHB10654</strain>
    </source>
</reference>
<protein>
    <submittedName>
        <fullName evidence="1">Uncharacterized protein</fullName>
    </submittedName>
</protein>
<dbReference type="Proteomes" id="UP000814140">
    <property type="component" value="Unassembled WGS sequence"/>
</dbReference>
<accession>A0ACB8SUG4</accession>
<organism evidence="1 2">
    <name type="scientific">Artomyces pyxidatus</name>
    <dbReference type="NCBI Taxonomy" id="48021"/>
    <lineage>
        <taxon>Eukaryota</taxon>
        <taxon>Fungi</taxon>
        <taxon>Dikarya</taxon>
        <taxon>Basidiomycota</taxon>
        <taxon>Agaricomycotina</taxon>
        <taxon>Agaricomycetes</taxon>
        <taxon>Russulales</taxon>
        <taxon>Auriscalpiaceae</taxon>
        <taxon>Artomyces</taxon>
    </lineage>
</organism>
<keyword evidence="2" id="KW-1185">Reference proteome</keyword>
<name>A0ACB8SUG4_9AGAM</name>
<evidence type="ECO:0000313" key="2">
    <source>
        <dbReference type="Proteomes" id="UP000814140"/>
    </source>
</evidence>
<dbReference type="EMBL" id="MU277226">
    <property type="protein sequence ID" value="KAI0059446.1"/>
    <property type="molecule type" value="Genomic_DNA"/>
</dbReference>
<comment type="caution">
    <text evidence="1">The sequence shown here is derived from an EMBL/GenBank/DDBJ whole genome shotgun (WGS) entry which is preliminary data.</text>
</comment>
<gene>
    <name evidence="1" type="ORF">BV25DRAFT_1125744</name>
</gene>
<evidence type="ECO:0000313" key="1">
    <source>
        <dbReference type="EMBL" id="KAI0059446.1"/>
    </source>
</evidence>
<sequence length="267" mass="30000">MDPGQLRPVQVWLTCDSAAVSIVRVRVFLGNRPSRVRSMHSSPASRDRTSVVMRWGPGLVRRGRRHITRSVRIRGPIPFERVRVRVRPHQRPRRDLQVRRHARFPRVPRQTLPPHSFAIPPRRGREPFSLDICLVLPAALLPVRDHLLCAMCLPPAAPAAHITHEAPPLVEEHDREDYSPDDAHRDDGDADDAPVRARARRGTLRGGAGAQCRSGLVVRCRVRGVRGARAGRWWGKRRRWRADDGVGLFFPGVRARGGLCRLGGGSC</sequence>